<dbReference type="WBParaSite" id="Csp11.Scaffold442.g1226.t1">
    <property type="protein sequence ID" value="Csp11.Scaffold442.g1226.t1"/>
    <property type="gene ID" value="Csp11.Scaffold442.g1226"/>
</dbReference>
<evidence type="ECO:0000313" key="1">
    <source>
        <dbReference type="Proteomes" id="UP000095282"/>
    </source>
</evidence>
<name>A0A1I7T0G1_9PELO</name>
<dbReference type="Proteomes" id="UP000095282">
    <property type="component" value="Unplaced"/>
</dbReference>
<keyword evidence="1" id="KW-1185">Reference proteome</keyword>
<proteinExistence type="predicted"/>
<organism evidence="1 2">
    <name type="scientific">Caenorhabditis tropicalis</name>
    <dbReference type="NCBI Taxonomy" id="1561998"/>
    <lineage>
        <taxon>Eukaryota</taxon>
        <taxon>Metazoa</taxon>
        <taxon>Ecdysozoa</taxon>
        <taxon>Nematoda</taxon>
        <taxon>Chromadorea</taxon>
        <taxon>Rhabditida</taxon>
        <taxon>Rhabditina</taxon>
        <taxon>Rhabditomorpha</taxon>
        <taxon>Rhabditoidea</taxon>
        <taxon>Rhabditidae</taxon>
        <taxon>Peloderinae</taxon>
        <taxon>Caenorhabditis</taxon>
    </lineage>
</organism>
<dbReference type="eggNOG" id="ENOG502TJ3W">
    <property type="taxonomic scope" value="Eukaryota"/>
</dbReference>
<sequence>MFQFQSREVTCRQAEALRPTANHAFINSYLPADLDPKRMGGLMYHNRINHQCTVVEQCSQLVKLLDSAPYREKNYDKGEFLTQTLESMERLDAIDAALDIKPCKTCFDNWDEVNQLNQQIDILSLVGRKEPEATTGSTQN</sequence>
<protein>
    <submittedName>
        <fullName evidence="2">LOB domain-containing protein</fullName>
    </submittedName>
</protein>
<dbReference type="AlphaFoldDB" id="A0A1I7T0G1"/>
<reference evidence="2" key="1">
    <citation type="submission" date="2016-11" db="UniProtKB">
        <authorList>
            <consortium name="WormBaseParasite"/>
        </authorList>
    </citation>
    <scope>IDENTIFICATION</scope>
</reference>
<accession>A0A1I7T0G1</accession>
<evidence type="ECO:0000313" key="2">
    <source>
        <dbReference type="WBParaSite" id="Csp11.Scaffold442.g1226.t1"/>
    </source>
</evidence>